<dbReference type="GeneID" id="24959052"/>
<dbReference type="OrthoDB" id="116241at2157"/>
<gene>
    <name evidence="5" type="ORF">BD01_1628</name>
</gene>
<dbReference type="InterPro" id="IPR024069">
    <property type="entry name" value="AF2212-like_dom_sf"/>
</dbReference>
<evidence type="ECO:0000313" key="6">
    <source>
        <dbReference type="Proteomes" id="UP000019434"/>
    </source>
</evidence>
<evidence type="ECO:0000313" key="5">
    <source>
        <dbReference type="EMBL" id="AHL23232.1"/>
    </source>
</evidence>
<name>W8NVQ1_9EURY</name>
<proteinExistence type="inferred from homology"/>
<dbReference type="EMBL" id="CP007264">
    <property type="protein sequence ID" value="AHL23232.1"/>
    <property type="molecule type" value="Genomic_DNA"/>
</dbReference>
<dbReference type="Proteomes" id="UP000019434">
    <property type="component" value="Chromosome"/>
</dbReference>
<evidence type="ECO:0000256" key="3">
    <source>
        <dbReference type="RuleBase" id="RU368051"/>
    </source>
</evidence>
<dbReference type="InterPro" id="IPR008203">
    <property type="entry name" value="AF2212-like"/>
</dbReference>
<dbReference type="HOGENOM" id="CLU_200885_0_1_2"/>
<feature type="coiled-coil region" evidence="4">
    <location>
        <begin position="32"/>
        <end position="59"/>
    </location>
</feature>
<comment type="similarity">
    <text evidence="1 3">Belongs to the UPF0165 family.</text>
</comment>
<evidence type="ECO:0000256" key="2">
    <source>
        <dbReference type="ARBA" id="ARBA00022649"/>
    </source>
</evidence>
<dbReference type="RefSeq" id="WP_042691701.1">
    <property type="nucleotide sequence ID" value="NZ_CP007264.1"/>
</dbReference>
<dbReference type="KEGG" id="tnu:BD01_1628"/>
<evidence type="ECO:0000256" key="4">
    <source>
        <dbReference type="SAM" id="Coils"/>
    </source>
</evidence>
<sequence>MEVIEAVYDHGVLKPLKKVDLKEGEKVRIVLKRSLYEVISELEKEFEDVDEDLREVLVRERK</sequence>
<dbReference type="SUPFAM" id="SSF141694">
    <property type="entry name" value="AF2212/PG0164-like"/>
    <property type="match status" value="1"/>
</dbReference>
<keyword evidence="2 3" id="KW-1277">Toxin-antitoxin system</keyword>
<evidence type="ECO:0000256" key="1">
    <source>
        <dbReference type="ARBA" id="ARBA00006615"/>
    </source>
</evidence>
<dbReference type="Gene3D" id="4.10.1150.10">
    <property type="entry name" value="AF2212/PG0164-like"/>
    <property type="match status" value="1"/>
</dbReference>
<protein>
    <recommendedName>
        <fullName evidence="3">Antitoxin</fullName>
    </recommendedName>
</protein>
<reference evidence="5 6" key="1">
    <citation type="submission" date="2014-02" db="EMBL/GenBank/DDBJ databases">
        <title>Genome Sequence of an Hyperthermophilic Archaeon, Thermococcus nautili 30-1, producing viral vesicles.</title>
        <authorList>
            <person name="Oberto J."/>
            <person name="Gaudin M."/>
            <person name="Cossu M."/>
            <person name="Gorlas A."/>
            <person name="Slesarev A."/>
            <person name="Marguet E."/>
            <person name="Forterre P."/>
        </authorList>
    </citation>
    <scope>NUCLEOTIDE SEQUENCE [LARGE SCALE GENOMIC DNA]</scope>
    <source>
        <strain evidence="5 6">30-1</strain>
    </source>
</reference>
<comment type="function">
    <text evidence="3">Antitoxin component of a type II toxin-antitoxin (TA) system.</text>
</comment>
<keyword evidence="6" id="KW-1185">Reference proteome</keyword>
<dbReference type="AlphaFoldDB" id="W8NVQ1"/>
<keyword evidence="4" id="KW-0175">Coiled coil</keyword>
<dbReference type="Pfam" id="PF01954">
    <property type="entry name" value="AF2212-like"/>
    <property type="match status" value="1"/>
</dbReference>
<organism evidence="5 6">
    <name type="scientific">Thermococcus nautili</name>
    <dbReference type="NCBI Taxonomy" id="195522"/>
    <lineage>
        <taxon>Archaea</taxon>
        <taxon>Methanobacteriati</taxon>
        <taxon>Methanobacteriota</taxon>
        <taxon>Thermococci</taxon>
        <taxon>Thermococcales</taxon>
        <taxon>Thermococcaceae</taxon>
        <taxon>Thermococcus</taxon>
    </lineage>
</organism>
<dbReference type="STRING" id="195522.BD01_1628"/>
<accession>W8NVQ1</accession>